<proteinExistence type="predicted"/>
<sequence length="589" mass="68084">MTLAIGRKTLEEGFQFRVERSSKSRYDVRCVQPNCNWRIYAVCIQNTTMFHVRNMNDVHTCSRTQMNPNHRNANSRVLGHIILPKVRDESRKIRGKDIVNDMKVDMHLNISYWQAWRAKAYALTIVQGTPEESFSRLPAFFYNLELNNPGTFTRIKTDNTGRFEMCFAALGCSIRSFLGHLRRVLIIDDAHLKGPYLGTMFLAIAMDANNQIVPVAFGVGRSESGETWTWFLTMLKECIQEPEGLVFISDRALSISQAINTVYPNAHHSLCCRHLLMNVKSRDSRAKFRKGMFWKTCKAYTEEDFERKMEVLRRVIPVGAPLMDAVGKEKWSQAYFPGMRYNIMTSNSAESVNALSRFARKLHIVSLMDYFREFQQDWYSIRRNKAARWVNALPPKIEIIVRRRQVKSERFIVHEIGYGLYEVQDSRKDAKVDYHRYSCSCRKWQISGLPCSHAIAVARHERCTDVIHLVSPYFKADNFRATYSEVIHPPGHPDTWVVPDTPLMTVKPPVYKRRAGRPSNHDRIPSRGEDPTPRRCTRCGEIRHTRTQCQAPAPVNRGSQRASGSRTNTDDYGGTYRHQTFDLNVDLNE</sequence>
<comment type="caution">
    <text evidence="1">The sequence shown here is derived from an EMBL/GenBank/DDBJ whole genome shotgun (WGS) entry which is preliminary data.</text>
</comment>
<protein>
    <submittedName>
        <fullName evidence="1">Uncharacterized protein</fullName>
    </submittedName>
</protein>
<dbReference type="Proteomes" id="UP001055879">
    <property type="component" value="Linkage Group LG09"/>
</dbReference>
<dbReference type="EMBL" id="CM042055">
    <property type="protein sequence ID" value="KAI3702475.1"/>
    <property type="molecule type" value="Genomic_DNA"/>
</dbReference>
<organism evidence="1 2">
    <name type="scientific">Arctium lappa</name>
    <name type="common">Greater burdock</name>
    <name type="synonym">Lappa major</name>
    <dbReference type="NCBI Taxonomy" id="4217"/>
    <lineage>
        <taxon>Eukaryota</taxon>
        <taxon>Viridiplantae</taxon>
        <taxon>Streptophyta</taxon>
        <taxon>Embryophyta</taxon>
        <taxon>Tracheophyta</taxon>
        <taxon>Spermatophyta</taxon>
        <taxon>Magnoliopsida</taxon>
        <taxon>eudicotyledons</taxon>
        <taxon>Gunneridae</taxon>
        <taxon>Pentapetalae</taxon>
        <taxon>asterids</taxon>
        <taxon>campanulids</taxon>
        <taxon>Asterales</taxon>
        <taxon>Asteraceae</taxon>
        <taxon>Carduoideae</taxon>
        <taxon>Cardueae</taxon>
        <taxon>Arctiinae</taxon>
        <taxon>Arctium</taxon>
    </lineage>
</organism>
<evidence type="ECO:0000313" key="1">
    <source>
        <dbReference type="EMBL" id="KAI3702475.1"/>
    </source>
</evidence>
<name>A0ACB9A259_ARCLA</name>
<evidence type="ECO:0000313" key="2">
    <source>
        <dbReference type="Proteomes" id="UP001055879"/>
    </source>
</evidence>
<accession>A0ACB9A259</accession>
<gene>
    <name evidence="1" type="ORF">L6452_28213</name>
</gene>
<keyword evidence="2" id="KW-1185">Reference proteome</keyword>
<reference evidence="1 2" key="2">
    <citation type="journal article" date="2022" name="Mol. Ecol. Resour.">
        <title>The genomes of chicory, endive, great burdock and yacon provide insights into Asteraceae paleo-polyploidization history and plant inulin production.</title>
        <authorList>
            <person name="Fan W."/>
            <person name="Wang S."/>
            <person name="Wang H."/>
            <person name="Wang A."/>
            <person name="Jiang F."/>
            <person name="Liu H."/>
            <person name="Zhao H."/>
            <person name="Xu D."/>
            <person name="Zhang Y."/>
        </authorList>
    </citation>
    <scope>NUCLEOTIDE SEQUENCE [LARGE SCALE GENOMIC DNA]</scope>
    <source>
        <strain evidence="2">cv. Niubang</strain>
    </source>
</reference>
<reference evidence="2" key="1">
    <citation type="journal article" date="2022" name="Mol. Ecol. Resour.">
        <title>The genomes of chicory, endive, great burdock and yacon provide insights into Asteraceae palaeo-polyploidization history and plant inulin production.</title>
        <authorList>
            <person name="Fan W."/>
            <person name="Wang S."/>
            <person name="Wang H."/>
            <person name="Wang A."/>
            <person name="Jiang F."/>
            <person name="Liu H."/>
            <person name="Zhao H."/>
            <person name="Xu D."/>
            <person name="Zhang Y."/>
        </authorList>
    </citation>
    <scope>NUCLEOTIDE SEQUENCE [LARGE SCALE GENOMIC DNA]</scope>
    <source>
        <strain evidence="2">cv. Niubang</strain>
    </source>
</reference>